<proteinExistence type="predicted"/>
<sequence>MPSEKEDSGQFELNTCHCCGKVGHEDFQLRIYIGGVWIHRHLSQRAGEFRAGQTGDDAHPHDLLSLRPRQYIFHGHGEGETEDSHQGVSRPRRCGHLDLGLEAWSFIGWRTTFYLAITSVGYADYPFETTQGRLFAMHLRPV</sequence>
<evidence type="ECO:0000313" key="2">
    <source>
        <dbReference type="Proteomes" id="UP000824469"/>
    </source>
</evidence>
<feature type="non-terminal residue" evidence="1">
    <location>
        <position position="142"/>
    </location>
</feature>
<evidence type="ECO:0000313" key="1">
    <source>
        <dbReference type="EMBL" id="KAH9289221.1"/>
    </source>
</evidence>
<dbReference type="EMBL" id="JAHRHJ020003813">
    <property type="protein sequence ID" value="KAH9289221.1"/>
    <property type="molecule type" value="Genomic_DNA"/>
</dbReference>
<protein>
    <submittedName>
        <fullName evidence="1">Uncharacterized protein</fullName>
    </submittedName>
</protein>
<reference evidence="1 2" key="1">
    <citation type="journal article" date="2021" name="Nat. Plants">
        <title>The Taxus genome provides insights into paclitaxel biosynthesis.</title>
        <authorList>
            <person name="Xiong X."/>
            <person name="Gou J."/>
            <person name="Liao Q."/>
            <person name="Li Y."/>
            <person name="Zhou Q."/>
            <person name="Bi G."/>
            <person name="Li C."/>
            <person name="Du R."/>
            <person name="Wang X."/>
            <person name="Sun T."/>
            <person name="Guo L."/>
            <person name="Liang H."/>
            <person name="Lu P."/>
            <person name="Wu Y."/>
            <person name="Zhang Z."/>
            <person name="Ro D.K."/>
            <person name="Shang Y."/>
            <person name="Huang S."/>
            <person name="Yan J."/>
        </authorList>
    </citation>
    <scope>NUCLEOTIDE SEQUENCE [LARGE SCALE GENOMIC DNA]</scope>
    <source>
        <strain evidence="1">Ta-2019</strain>
    </source>
</reference>
<dbReference type="AlphaFoldDB" id="A0AA38BS63"/>
<organism evidence="1 2">
    <name type="scientific">Taxus chinensis</name>
    <name type="common">Chinese yew</name>
    <name type="synonym">Taxus wallichiana var. chinensis</name>
    <dbReference type="NCBI Taxonomy" id="29808"/>
    <lineage>
        <taxon>Eukaryota</taxon>
        <taxon>Viridiplantae</taxon>
        <taxon>Streptophyta</taxon>
        <taxon>Embryophyta</taxon>
        <taxon>Tracheophyta</taxon>
        <taxon>Spermatophyta</taxon>
        <taxon>Pinopsida</taxon>
        <taxon>Pinidae</taxon>
        <taxon>Conifers II</taxon>
        <taxon>Cupressales</taxon>
        <taxon>Taxaceae</taxon>
        <taxon>Taxus</taxon>
    </lineage>
</organism>
<comment type="caution">
    <text evidence="1">The sequence shown here is derived from an EMBL/GenBank/DDBJ whole genome shotgun (WGS) entry which is preliminary data.</text>
</comment>
<dbReference type="Proteomes" id="UP000824469">
    <property type="component" value="Unassembled WGS sequence"/>
</dbReference>
<gene>
    <name evidence="1" type="ORF">KI387_033338</name>
</gene>
<name>A0AA38BS63_TAXCH</name>
<keyword evidence="2" id="KW-1185">Reference proteome</keyword>
<accession>A0AA38BS63</accession>